<feature type="region of interest" description="Disordered" evidence="1">
    <location>
        <begin position="1117"/>
        <end position="1149"/>
    </location>
</feature>
<dbReference type="RefSeq" id="XP_067803765.1">
    <property type="nucleotide sequence ID" value="XM_067947201.1"/>
</dbReference>
<dbReference type="Pfam" id="PF24652">
    <property type="entry name" value="CEP76_C"/>
    <property type="match status" value="1"/>
</dbReference>
<dbReference type="SUPFAM" id="SSF49562">
    <property type="entry name" value="C2 domain (Calcium/lipid-binding domain, CaLB)"/>
    <property type="match status" value="1"/>
</dbReference>
<dbReference type="PANTHER" id="PTHR46436">
    <property type="entry name" value="CENTROSOMAL PROTEIN OF 76 KDA"/>
    <property type="match status" value="1"/>
</dbReference>
<reference evidence="3" key="1">
    <citation type="journal article" date="2023" name="Nat. Microbiol.">
        <title>Babesia duncani multi-omics identifies virulence factors and drug targets.</title>
        <authorList>
            <person name="Singh P."/>
            <person name="Lonardi S."/>
            <person name="Liang Q."/>
            <person name="Vydyam P."/>
            <person name="Khabirova E."/>
            <person name="Fang T."/>
            <person name="Gihaz S."/>
            <person name="Thekkiniath J."/>
            <person name="Munshi M."/>
            <person name="Abel S."/>
            <person name="Ciampossin L."/>
            <person name="Batugedara G."/>
            <person name="Gupta M."/>
            <person name="Lu X.M."/>
            <person name="Lenz T."/>
            <person name="Chakravarty S."/>
            <person name="Cornillot E."/>
            <person name="Hu Y."/>
            <person name="Ma W."/>
            <person name="Gonzalez L.M."/>
            <person name="Sanchez S."/>
            <person name="Estrada K."/>
            <person name="Sanchez-Flores A."/>
            <person name="Montero E."/>
            <person name="Harb O.S."/>
            <person name="Le Roch K.G."/>
            <person name="Mamoun C.B."/>
        </authorList>
    </citation>
    <scope>NUCLEOTIDE SEQUENCE</scope>
    <source>
        <strain evidence="3">WA1</strain>
    </source>
</reference>
<feature type="compositionally biased region" description="Basic and acidic residues" evidence="1">
    <location>
        <begin position="28"/>
        <end position="47"/>
    </location>
</feature>
<dbReference type="InterPro" id="IPR035892">
    <property type="entry name" value="C2_domain_sf"/>
</dbReference>
<feature type="region of interest" description="Disordered" evidence="1">
    <location>
        <begin position="1"/>
        <end position="72"/>
    </location>
</feature>
<dbReference type="InterPro" id="IPR056290">
    <property type="entry name" value="CEPT76/DRC7_peptidase-like_dom"/>
</dbReference>
<dbReference type="SMART" id="SM00239">
    <property type="entry name" value="C2"/>
    <property type="match status" value="1"/>
</dbReference>
<feature type="compositionally biased region" description="Polar residues" evidence="1">
    <location>
        <begin position="48"/>
        <end position="69"/>
    </location>
</feature>
<feature type="compositionally biased region" description="Polar residues" evidence="1">
    <location>
        <begin position="1244"/>
        <end position="1253"/>
    </location>
</feature>
<protein>
    <submittedName>
        <fullName evidence="3">Bifunctional C2 domain/C2 domain superfamily</fullName>
    </submittedName>
</protein>
<organism evidence="3 4">
    <name type="scientific">Babesia duncani</name>
    <dbReference type="NCBI Taxonomy" id="323732"/>
    <lineage>
        <taxon>Eukaryota</taxon>
        <taxon>Sar</taxon>
        <taxon>Alveolata</taxon>
        <taxon>Apicomplexa</taxon>
        <taxon>Aconoidasida</taxon>
        <taxon>Piroplasmida</taxon>
        <taxon>Babesiidae</taxon>
        <taxon>Babesia</taxon>
    </lineage>
</organism>
<dbReference type="PROSITE" id="PS50004">
    <property type="entry name" value="C2"/>
    <property type="match status" value="1"/>
</dbReference>
<dbReference type="InterPro" id="IPR052299">
    <property type="entry name" value="CEP76"/>
</dbReference>
<feature type="region of interest" description="Disordered" evidence="1">
    <location>
        <begin position="1241"/>
        <end position="1261"/>
    </location>
</feature>
<feature type="region of interest" description="Disordered" evidence="1">
    <location>
        <begin position="297"/>
        <end position="317"/>
    </location>
</feature>
<dbReference type="GeneID" id="94336470"/>
<feature type="compositionally biased region" description="Polar residues" evidence="1">
    <location>
        <begin position="1725"/>
        <end position="1741"/>
    </location>
</feature>
<evidence type="ECO:0000259" key="2">
    <source>
        <dbReference type="PROSITE" id="PS50004"/>
    </source>
</evidence>
<feature type="region of interest" description="Disordered" evidence="1">
    <location>
        <begin position="1432"/>
        <end position="1456"/>
    </location>
</feature>
<dbReference type="EMBL" id="JALLKP010000002">
    <property type="protein sequence ID" value="KAK2196923.1"/>
    <property type="molecule type" value="Genomic_DNA"/>
</dbReference>
<feature type="compositionally biased region" description="Polar residues" evidence="1">
    <location>
        <begin position="15"/>
        <end position="27"/>
    </location>
</feature>
<dbReference type="InterPro" id="IPR056288">
    <property type="entry name" value="CEP76_C"/>
</dbReference>
<dbReference type="KEGG" id="bdw:94336470"/>
<dbReference type="CDD" id="cd00030">
    <property type="entry name" value="C2"/>
    <property type="match status" value="1"/>
</dbReference>
<dbReference type="Gene3D" id="2.60.40.150">
    <property type="entry name" value="C2 domain"/>
    <property type="match status" value="1"/>
</dbReference>
<name>A0AAD9PLB3_9APIC</name>
<evidence type="ECO:0000313" key="4">
    <source>
        <dbReference type="Proteomes" id="UP001214638"/>
    </source>
</evidence>
<proteinExistence type="predicted"/>
<feature type="region of interest" description="Disordered" evidence="1">
    <location>
        <begin position="1723"/>
        <end position="1751"/>
    </location>
</feature>
<feature type="domain" description="C2" evidence="2">
    <location>
        <begin position="519"/>
        <end position="649"/>
    </location>
</feature>
<feature type="compositionally biased region" description="Basic and acidic residues" evidence="1">
    <location>
        <begin position="1117"/>
        <end position="1130"/>
    </location>
</feature>
<dbReference type="InterPro" id="IPR000008">
    <property type="entry name" value="C2_dom"/>
</dbReference>
<evidence type="ECO:0000256" key="1">
    <source>
        <dbReference type="SAM" id="MobiDB-lite"/>
    </source>
</evidence>
<accession>A0AAD9PLB3</accession>
<dbReference type="PANTHER" id="PTHR46436:SF2">
    <property type="entry name" value="CHROMOSOME UNDETERMINED SCAFFOLD_119, WHOLE GENOME SHOTGUN SEQUENCE"/>
    <property type="match status" value="1"/>
</dbReference>
<sequence>MDRIKAFAGGKLDWFNNTSTSAKTENAPNEHKPVVENAAKDPERKPQNQENAEPNQSNGPNEAQTNGMQNPFHDSVMEDKLLWSTQYSYDEFINSLNVTYEDRGDTIDEKRHWKYPRRWKVKLENMSIVNCMPDSLTCFAEFDFGGTRTECRVQIGATNCILNKGETKNYIRTPVVPDVIKDVPRTFQCLTNFEYRGSYLDLEYEKLCIKLWRYRKYTINCLESIYEGQLLQFAKGDVHVEIPMYKMVNGERRLRCRISFDLYFQEMYDFELSFLNWRLNDVRSSLDLLRNSKLAHDEVTSGPGGPSNKTSPGKKGHSIFDRLRYYFEKHKMKKDITISKVPEMSPSTVTENTEVPVNELDEEYEKLLHDQDAQVSANVPRVTGHRNLLPSPRLHLSIKTELGFRHRGGLKLNSIVERNSKNCYWENVGILVFRGTLMDLEKAELDISVMDTNSLRGAVCVGQARLPLAGVIDYPYLRTLLTRPDWVCLKANIEGWFHVLQRWSFGFLSGSVVINRRPRYRQIITKLGMTLKSSPVMLVVTIVGVDQLITNEERGDVDSFVEVSFNGVCYRSSTCKGTLGPTWNEEILIPIVLGDGEILNGNILLKRDPIRFNVWGQYSDGLDKKTLYLGGTLLHLHQLFYNKKGTLSPRVKKTFGGNGSIYDRMFDVRVFSGPLRLQFLTREDRQSNLTVTAWVHPDLSDDKLPNKIDESQFTFHTRRLLAPWMRETYERLSEDWGRVVRLKHPNTPELATAFEVTTQYNQCVYLSTLIFPLHPPVDFETPNAIFHMIRCLPFGRKMTESVFTPDFFMKLGSGGAVDHAILHVCYLRGLFPQVEAYVCLGTCKDKRKHAWVATIDRKMNLVKFYDSTTGSVWTLKNRVVADNDCGEVRTNPKIPLETLWIMFNEVNIWLNVQNGSSDPQLLWYNVDDRRLWYTFSMKPHKIKECFIPRFSFYKLDNYQLTKLTNEVQKSIERFLSVYRSAQNLQTRWNRDEVLHSFMVTGLKFLHQKNTASEDNVDFSKSRIHSWKLMLSSRVPRSHHLVVVPFHFNTCNVDVIADRIKSNVSFLDSRERCITFAISTLVQSVPGNNFSVYVLVLVAYKIHERVRRRLVLERERIAHKQKQKRESKSEQPFEAVSKSPEQDENENGTLNPRLKAALENTLDMLDKDEQVEQSPEQEEDSNDVDMHVQDKLLNSMTKLRFQYSSSFKSDGLASPQVKSQSPGAFTDLASSSSSIQVLDSVTSSPRLSNASENASGVDLQESRRILNKMESGSRGGYLNSPLASEFEEGTISASEFTLDDDYDDTLASDSGVSSSLHSVPVMETTRQTLAPISEHGTESIHSGLVSESLVSKSSHLSPIASRNPSLLESVQSSLHQRSSLSNVSISIESKSIASIESSVLSRPDTVLQGTMTESIESSSSRFPASNPTWTDTLASDAKSLGGASNTMSSISSRRLDKPGSLVKEPVGTFDSLFSSSSSLYSASVLTRASKVSLLAPISEHGTESIHSGLVSESLVSKSSHLSPIASRNPSLLESVQSSLHQRSSLSNVSISIESKSIASIESSVLSRPDTVLQGTMTESIESSSRLSSTSGPFTEPLEQLKSSLVTNRLETISSSSATNRSETISSPLPSSINETISIDTDLISASSCTDTIQSYEYGSNASGYARSTNSSIPLKDSFKVPKPLIKSKVTLVDPEHELPPSRISRRDRLPTIGIATAPIRAAPSHKMTNVHESQKSPGQQPQDLKIAKDTKDREKGTMIKPVFTLPKKGPVTLNDSGRAVADSLLSKIKLDKIKNYQDDLSRGVKINQGHGKYLQKYNKMDLFRGFL</sequence>
<keyword evidence="4" id="KW-1185">Reference proteome</keyword>
<feature type="compositionally biased region" description="Polar residues" evidence="1">
    <location>
        <begin position="1441"/>
        <end position="1451"/>
    </location>
</feature>
<gene>
    <name evidence="3" type="ORF">BdWA1_002172</name>
</gene>
<evidence type="ECO:0000313" key="3">
    <source>
        <dbReference type="EMBL" id="KAK2196923.1"/>
    </source>
</evidence>
<comment type="caution">
    <text evidence="3">The sequence shown here is derived from an EMBL/GenBank/DDBJ whole genome shotgun (WGS) entry which is preliminary data.</text>
</comment>
<dbReference type="Proteomes" id="UP001214638">
    <property type="component" value="Unassembled WGS sequence"/>
</dbReference>
<dbReference type="Pfam" id="PF00168">
    <property type="entry name" value="C2"/>
    <property type="match status" value="2"/>
</dbReference>
<dbReference type="Pfam" id="PF24656">
    <property type="entry name" value="CEPT76_peptidase"/>
    <property type="match status" value="1"/>
</dbReference>